<reference evidence="3 4" key="1">
    <citation type="submission" date="2018-05" db="EMBL/GenBank/DDBJ databases">
        <title>Coraliomargarita sinensis sp. nov., isolated from a marine solar saltern.</title>
        <authorList>
            <person name="Zhou L.Y."/>
        </authorList>
    </citation>
    <scope>NUCLEOTIDE SEQUENCE [LARGE SCALE GENOMIC DNA]</scope>
    <source>
        <strain evidence="3 4">WN38</strain>
    </source>
</reference>
<dbReference type="OrthoDB" id="9781543at2"/>
<dbReference type="Pfam" id="PF00578">
    <property type="entry name" value="AhpC-TSA"/>
    <property type="match status" value="1"/>
</dbReference>
<evidence type="ECO:0000313" key="3">
    <source>
        <dbReference type="EMBL" id="PXA04360.1"/>
    </source>
</evidence>
<evidence type="ECO:0000259" key="2">
    <source>
        <dbReference type="PROSITE" id="PS51352"/>
    </source>
</evidence>
<organism evidence="3 4">
    <name type="scientific">Coraliomargarita sinensis</name>
    <dbReference type="NCBI Taxonomy" id="2174842"/>
    <lineage>
        <taxon>Bacteria</taxon>
        <taxon>Pseudomonadati</taxon>
        <taxon>Verrucomicrobiota</taxon>
        <taxon>Opitutia</taxon>
        <taxon>Puniceicoccales</taxon>
        <taxon>Coraliomargaritaceae</taxon>
        <taxon>Coraliomargarita</taxon>
    </lineage>
</organism>
<gene>
    <name evidence="3" type="ORF">DDZ13_07455</name>
</gene>
<dbReference type="PROSITE" id="PS51352">
    <property type="entry name" value="THIOREDOXIN_2"/>
    <property type="match status" value="1"/>
</dbReference>
<protein>
    <submittedName>
        <fullName evidence="3">Thioredoxin family protein</fullName>
    </submittedName>
</protein>
<dbReference type="InterPro" id="IPR013766">
    <property type="entry name" value="Thioredoxin_domain"/>
</dbReference>
<dbReference type="CDD" id="cd02969">
    <property type="entry name" value="PRX_like1"/>
    <property type="match status" value="1"/>
</dbReference>
<dbReference type="EMBL" id="QHJQ01000004">
    <property type="protein sequence ID" value="PXA04360.1"/>
    <property type="molecule type" value="Genomic_DNA"/>
</dbReference>
<dbReference type="AlphaFoldDB" id="A0A317ZG17"/>
<evidence type="ECO:0000256" key="1">
    <source>
        <dbReference type="SAM" id="SignalP"/>
    </source>
</evidence>
<dbReference type="RefSeq" id="WP_110130813.1">
    <property type="nucleotide sequence ID" value="NZ_QHJQ01000004.1"/>
</dbReference>
<dbReference type="Proteomes" id="UP000247099">
    <property type="component" value="Unassembled WGS sequence"/>
</dbReference>
<dbReference type="Gene3D" id="3.40.30.10">
    <property type="entry name" value="Glutaredoxin"/>
    <property type="match status" value="1"/>
</dbReference>
<dbReference type="InterPro" id="IPR000866">
    <property type="entry name" value="AhpC/TSA"/>
</dbReference>
<dbReference type="InterPro" id="IPR047262">
    <property type="entry name" value="PRX-like1"/>
</dbReference>
<feature type="signal peptide" evidence="1">
    <location>
        <begin position="1"/>
        <end position="19"/>
    </location>
</feature>
<name>A0A317ZG17_9BACT</name>
<sequence length="198" mass="21502">MKKLPLILSAVLFSLSLHAGVETGAKAPEFTLTDTNGTEHSLSDFKGKYVVLEWTNHGCPFVKKHYNEGHMQALQEKMTDQGVVWLVVNSGAPGKQGSVTPEQGNKQIADKGIKATAMLLDTDGKVGRAYDARVTPHMYVIAPDGELIYQGAIDSIKSTKVEDIEKATNYVKAAYMSHKKGEPVESPTTTPYGCGVKY</sequence>
<dbReference type="PANTHER" id="PTHR43640">
    <property type="entry name" value="OS07G0260300 PROTEIN"/>
    <property type="match status" value="1"/>
</dbReference>
<proteinExistence type="predicted"/>
<dbReference type="GO" id="GO:0016209">
    <property type="term" value="F:antioxidant activity"/>
    <property type="evidence" value="ECO:0007669"/>
    <property type="project" value="InterPro"/>
</dbReference>
<feature type="domain" description="Thioredoxin" evidence="2">
    <location>
        <begin position="21"/>
        <end position="173"/>
    </location>
</feature>
<keyword evidence="4" id="KW-1185">Reference proteome</keyword>
<dbReference type="SUPFAM" id="SSF52833">
    <property type="entry name" value="Thioredoxin-like"/>
    <property type="match status" value="1"/>
</dbReference>
<comment type="caution">
    <text evidence="3">The sequence shown here is derived from an EMBL/GenBank/DDBJ whole genome shotgun (WGS) entry which is preliminary data.</text>
</comment>
<evidence type="ECO:0000313" key="4">
    <source>
        <dbReference type="Proteomes" id="UP000247099"/>
    </source>
</evidence>
<accession>A0A317ZG17</accession>
<keyword evidence="1" id="KW-0732">Signal</keyword>
<dbReference type="GO" id="GO:0016491">
    <property type="term" value="F:oxidoreductase activity"/>
    <property type="evidence" value="ECO:0007669"/>
    <property type="project" value="InterPro"/>
</dbReference>
<feature type="chain" id="PRO_5016344071" evidence="1">
    <location>
        <begin position="20"/>
        <end position="198"/>
    </location>
</feature>
<dbReference type="InterPro" id="IPR036249">
    <property type="entry name" value="Thioredoxin-like_sf"/>
</dbReference>
<dbReference type="InParanoid" id="A0A317ZG17"/>
<dbReference type="PANTHER" id="PTHR43640:SF1">
    <property type="entry name" value="THIOREDOXIN-DEPENDENT PEROXIREDOXIN"/>
    <property type="match status" value="1"/>
</dbReference>